<dbReference type="Proteomes" id="UP000789920">
    <property type="component" value="Unassembled WGS sequence"/>
</dbReference>
<evidence type="ECO:0000313" key="1">
    <source>
        <dbReference type="EMBL" id="CAG8685082.1"/>
    </source>
</evidence>
<feature type="non-terminal residue" evidence="1">
    <location>
        <position position="1"/>
    </location>
</feature>
<sequence length="67" mass="8136">SKYRSKKAKTIKEKQKVVQYDKYSKPSFLLQYSDLLKYIHDLIKYRLADVYRCKEAIKQRHIIISPE</sequence>
<evidence type="ECO:0000313" key="2">
    <source>
        <dbReference type="Proteomes" id="UP000789920"/>
    </source>
</evidence>
<name>A0ACA9P4J1_9GLOM</name>
<accession>A0ACA9P4J1</accession>
<reference evidence="1" key="1">
    <citation type="submission" date="2021-06" db="EMBL/GenBank/DDBJ databases">
        <authorList>
            <person name="Kallberg Y."/>
            <person name="Tangrot J."/>
            <person name="Rosling A."/>
        </authorList>
    </citation>
    <scope>NUCLEOTIDE SEQUENCE</scope>
    <source>
        <strain evidence="1">MA461A</strain>
    </source>
</reference>
<comment type="caution">
    <text evidence="1">The sequence shown here is derived from an EMBL/GenBank/DDBJ whole genome shotgun (WGS) entry which is preliminary data.</text>
</comment>
<keyword evidence="2" id="KW-1185">Reference proteome</keyword>
<organism evidence="1 2">
    <name type="scientific">Racocetra persica</name>
    <dbReference type="NCBI Taxonomy" id="160502"/>
    <lineage>
        <taxon>Eukaryota</taxon>
        <taxon>Fungi</taxon>
        <taxon>Fungi incertae sedis</taxon>
        <taxon>Mucoromycota</taxon>
        <taxon>Glomeromycotina</taxon>
        <taxon>Glomeromycetes</taxon>
        <taxon>Diversisporales</taxon>
        <taxon>Gigasporaceae</taxon>
        <taxon>Racocetra</taxon>
    </lineage>
</organism>
<protein>
    <submittedName>
        <fullName evidence="1">2132_t:CDS:1</fullName>
    </submittedName>
</protein>
<dbReference type="EMBL" id="CAJVQC010017480">
    <property type="protein sequence ID" value="CAG8685082.1"/>
    <property type="molecule type" value="Genomic_DNA"/>
</dbReference>
<gene>
    <name evidence="1" type="ORF">RPERSI_LOCUS9303</name>
</gene>
<proteinExistence type="predicted"/>